<dbReference type="RefSeq" id="WP_185243243.1">
    <property type="nucleotide sequence ID" value="NZ_AP023213.1"/>
</dbReference>
<dbReference type="Gene3D" id="2.60.40.10">
    <property type="entry name" value="Immunoglobulins"/>
    <property type="match status" value="1"/>
</dbReference>
<dbReference type="Pfam" id="PF02922">
    <property type="entry name" value="CBM_48"/>
    <property type="match status" value="1"/>
</dbReference>
<dbReference type="CDD" id="cd11326">
    <property type="entry name" value="AmyAc_Glg_debranch"/>
    <property type="match status" value="1"/>
</dbReference>
<dbReference type="InterPro" id="IPR013783">
    <property type="entry name" value="Ig-like_fold"/>
</dbReference>
<keyword evidence="8" id="KW-1185">Reference proteome</keyword>
<dbReference type="InterPro" id="IPR011837">
    <property type="entry name" value="Glycogen_debranch_GlgX"/>
</dbReference>
<dbReference type="Gene3D" id="2.60.40.1180">
    <property type="entry name" value="Golgi alpha-mannosidase II"/>
    <property type="match status" value="1"/>
</dbReference>
<dbReference type="Proteomes" id="UP000515472">
    <property type="component" value="Chromosome"/>
</dbReference>
<dbReference type="SMART" id="SM00642">
    <property type="entry name" value="Aamy"/>
    <property type="match status" value="1"/>
</dbReference>
<dbReference type="Gene3D" id="3.20.20.80">
    <property type="entry name" value="Glycosidases"/>
    <property type="match status" value="1"/>
</dbReference>
<dbReference type="AlphaFoldDB" id="A0A6S6M4A2"/>
<evidence type="ECO:0000256" key="2">
    <source>
        <dbReference type="ARBA" id="ARBA00022801"/>
    </source>
</evidence>
<dbReference type="EMBL" id="AP023213">
    <property type="protein sequence ID" value="BCG48558.1"/>
    <property type="molecule type" value="Genomic_DNA"/>
</dbReference>
<evidence type="ECO:0000256" key="1">
    <source>
        <dbReference type="ARBA" id="ARBA00008061"/>
    </source>
</evidence>
<feature type="domain" description="Glycosyl hydrolase family 13 catalytic" evidence="6">
    <location>
        <begin position="169"/>
        <end position="575"/>
    </location>
</feature>
<dbReference type="NCBIfam" id="TIGR02100">
    <property type="entry name" value="glgX_debranch"/>
    <property type="match status" value="1"/>
</dbReference>
<dbReference type="InterPro" id="IPR013780">
    <property type="entry name" value="Glyco_hydro_b"/>
</dbReference>
<dbReference type="SUPFAM" id="SSF51445">
    <property type="entry name" value="(Trans)glycosidases"/>
    <property type="match status" value="1"/>
</dbReference>
<dbReference type="Pfam" id="PF00128">
    <property type="entry name" value="Alpha-amylase"/>
    <property type="match status" value="1"/>
</dbReference>
<keyword evidence="2 7" id="KW-0378">Hydrolase</keyword>
<organism evidence="7 8">
    <name type="scientific">Citrifermentans bremense</name>
    <dbReference type="NCBI Taxonomy" id="60035"/>
    <lineage>
        <taxon>Bacteria</taxon>
        <taxon>Pseudomonadati</taxon>
        <taxon>Thermodesulfobacteriota</taxon>
        <taxon>Desulfuromonadia</taxon>
        <taxon>Geobacterales</taxon>
        <taxon>Geobacteraceae</taxon>
        <taxon>Citrifermentans</taxon>
    </lineage>
</organism>
<feature type="region of interest" description="Disordered" evidence="5">
    <location>
        <begin position="472"/>
        <end position="494"/>
    </location>
</feature>
<dbReference type="InterPro" id="IPR006047">
    <property type="entry name" value="GH13_cat_dom"/>
</dbReference>
<dbReference type="SUPFAM" id="SSF51011">
    <property type="entry name" value="Glycosyl hydrolase domain"/>
    <property type="match status" value="1"/>
</dbReference>
<comment type="similarity">
    <text evidence="1">Belongs to the glycosyl hydrolase 13 family.</text>
</comment>
<dbReference type="InterPro" id="IPR017853">
    <property type="entry name" value="GH"/>
</dbReference>
<dbReference type="CDD" id="cd02856">
    <property type="entry name" value="E_set_GDE_Isoamylase_N"/>
    <property type="match status" value="1"/>
</dbReference>
<sequence length="709" mass="79145">MKVTAKTGRRSAEPSYPRGNTSPLGATVSPGGVNFSVFARDCTGVELLIFDAADDAVPSRVITLDPQQNRTYHYWHVFVPGIGAGQLYGFRVAGPFEPQRGRRFDSGKVLIDPYGRAVAVPKGYCRGDACLPGDNAATAMKSVVADPRGYDWEGDLPLKRPYSSTVIYEMHVAGFTKDPSSGVPAEKRGTYAGLVEKIPYLKDLGVTAVELLPVFQFDPHDAPFGLVNYWGYSPISFFAPHAGFSSRSEPLGPLDEFRDMVKALHKAGIEVILDVVYNHTSEGDHKGPTFCFRGFANDVYYSLSPDGSYINHTGCGNTLNANHHVVRRLIIDSLHYWVKEMHVDGFRFDLASILSRDGQGRPLKNPPILWDIESDPALAGIKLIAEAWDAGGLYQVGSFIGDSWKEWNGEFRDDVRRFLKGDEGVVSRFAARMLASPDIYGHQEREPEQSINFVTCHDGFTLNDLVSYNEKHNEQNGESNRDGSDSNLSWNCGVEGPTEAPEIEELRNRQVKNFMAVTLLALGTPMILMGDEMRRSQQGNNNAYCQDNRIGWFDWALQERHADIYRFTKELIKARLMQSGTLSEARTLSQLLGEARLEWQGVKLGSPDWSHESHSIALTVWSRSRHVVFHYMVNAYWEPLDFALPPPRRLPGGTWYRWIDTSLASPDDIVPWDLPPPHASRSYRLPPRSIVVLIAKSRRGGGRPAPDEA</sequence>
<gene>
    <name evidence="7" type="ORF">GEOBRER4_n3454</name>
</gene>
<feature type="compositionally biased region" description="Basic and acidic residues" evidence="5">
    <location>
        <begin position="472"/>
        <end position="484"/>
    </location>
</feature>
<dbReference type="InterPro" id="IPR044505">
    <property type="entry name" value="GlgX_Isoamylase_N_E_set"/>
</dbReference>
<proteinExistence type="inferred from homology"/>
<dbReference type="InterPro" id="IPR014756">
    <property type="entry name" value="Ig_E-set"/>
</dbReference>
<dbReference type="GO" id="GO:0019156">
    <property type="term" value="F:isoamylase activity"/>
    <property type="evidence" value="ECO:0007669"/>
    <property type="project" value="UniProtKB-ARBA"/>
</dbReference>
<dbReference type="KEGG" id="gbn:GEOBRER4_33080"/>
<dbReference type="PANTHER" id="PTHR43002">
    <property type="entry name" value="GLYCOGEN DEBRANCHING ENZYME"/>
    <property type="match status" value="1"/>
</dbReference>
<dbReference type="GO" id="GO:0004135">
    <property type="term" value="F:amylo-alpha-1,6-glucosidase activity"/>
    <property type="evidence" value="ECO:0007669"/>
    <property type="project" value="InterPro"/>
</dbReference>
<dbReference type="InterPro" id="IPR048650">
    <property type="entry name" value="ISOA1-3-like_C"/>
</dbReference>
<reference evidence="7 8" key="1">
    <citation type="submission" date="2020-06" db="EMBL/GenBank/DDBJ databases">
        <title>Interaction of electrochemicaly active bacteria, Geobacter bremensis R4 on different carbon anode.</title>
        <authorList>
            <person name="Meng L."/>
            <person name="Yoshida N."/>
        </authorList>
    </citation>
    <scope>NUCLEOTIDE SEQUENCE [LARGE SCALE GENOMIC DNA]</scope>
    <source>
        <strain evidence="7 8">R4</strain>
    </source>
</reference>
<keyword evidence="3" id="KW-0809">Transit peptide</keyword>
<evidence type="ECO:0000256" key="3">
    <source>
        <dbReference type="ARBA" id="ARBA00022946"/>
    </source>
</evidence>
<protein>
    <submittedName>
        <fullName evidence="7">Limit dextrin alpha-1,6-maltotetraose-hydrolase</fullName>
    </submittedName>
</protein>
<accession>A0A6S6M4A2</accession>
<evidence type="ECO:0000256" key="5">
    <source>
        <dbReference type="SAM" id="MobiDB-lite"/>
    </source>
</evidence>
<evidence type="ECO:0000313" key="7">
    <source>
        <dbReference type="EMBL" id="BCG48558.1"/>
    </source>
</evidence>
<evidence type="ECO:0000259" key="6">
    <source>
        <dbReference type="SMART" id="SM00642"/>
    </source>
</evidence>
<evidence type="ECO:0000256" key="4">
    <source>
        <dbReference type="ARBA" id="ARBA00023295"/>
    </source>
</evidence>
<dbReference type="InterPro" id="IPR004193">
    <property type="entry name" value="Glyco_hydro_13_N"/>
</dbReference>
<feature type="region of interest" description="Disordered" evidence="5">
    <location>
        <begin position="1"/>
        <end position="24"/>
    </location>
</feature>
<dbReference type="GO" id="GO:0005980">
    <property type="term" value="P:glycogen catabolic process"/>
    <property type="evidence" value="ECO:0007669"/>
    <property type="project" value="InterPro"/>
</dbReference>
<dbReference type="SUPFAM" id="SSF81296">
    <property type="entry name" value="E set domains"/>
    <property type="match status" value="1"/>
</dbReference>
<evidence type="ECO:0000313" key="8">
    <source>
        <dbReference type="Proteomes" id="UP000515472"/>
    </source>
</evidence>
<name>A0A6S6M4A2_9BACT</name>
<dbReference type="Pfam" id="PF21156">
    <property type="entry name" value="ISOA1-3_C"/>
    <property type="match status" value="1"/>
</dbReference>
<keyword evidence="4" id="KW-0326">Glycosidase</keyword>